<name>A0A420E3Q5_9FLAO</name>
<dbReference type="GO" id="GO:0005886">
    <property type="term" value="C:plasma membrane"/>
    <property type="evidence" value="ECO:0007669"/>
    <property type="project" value="TreeGrafter"/>
</dbReference>
<proteinExistence type="predicted"/>
<dbReference type="InterPro" id="IPR017946">
    <property type="entry name" value="PLC-like_Pdiesterase_TIM-brl"/>
</dbReference>
<dbReference type="SUPFAM" id="SSF51695">
    <property type="entry name" value="PLC-like phosphodiesterases"/>
    <property type="match status" value="1"/>
</dbReference>
<protein>
    <submittedName>
        <fullName evidence="2">Glycerophosphoryl diester phosphodiesterase</fullName>
    </submittedName>
</protein>
<dbReference type="GO" id="GO:0070291">
    <property type="term" value="P:N-acylethanolamine metabolic process"/>
    <property type="evidence" value="ECO:0007669"/>
    <property type="project" value="TreeGrafter"/>
</dbReference>
<dbReference type="GO" id="GO:0006580">
    <property type="term" value="P:ethanolamine metabolic process"/>
    <property type="evidence" value="ECO:0007669"/>
    <property type="project" value="TreeGrafter"/>
</dbReference>
<dbReference type="Pfam" id="PF16387">
    <property type="entry name" value="DUF4996"/>
    <property type="match status" value="1"/>
</dbReference>
<gene>
    <name evidence="2" type="ORF">C8N26_0124</name>
</gene>
<comment type="caution">
    <text evidence="2">The sequence shown here is derived from an EMBL/GenBank/DDBJ whole genome shotgun (WGS) entry which is preliminary data.</text>
</comment>
<dbReference type="AlphaFoldDB" id="A0A420E3Q5"/>
<evidence type="ECO:0000313" key="3">
    <source>
        <dbReference type="Proteomes" id="UP000285780"/>
    </source>
</evidence>
<keyword evidence="3" id="KW-1185">Reference proteome</keyword>
<organism evidence="2 3">
    <name type="scientific">Tenacibaculum lutimaris</name>
    <dbReference type="NCBI Taxonomy" id="285258"/>
    <lineage>
        <taxon>Bacteria</taxon>
        <taxon>Pseudomonadati</taxon>
        <taxon>Bacteroidota</taxon>
        <taxon>Flavobacteriia</taxon>
        <taxon>Flavobacteriales</taxon>
        <taxon>Flavobacteriaceae</taxon>
        <taxon>Tenacibaculum</taxon>
    </lineage>
</organism>
<dbReference type="GO" id="GO:0008889">
    <property type="term" value="F:glycerophosphodiester phosphodiesterase activity"/>
    <property type="evidence" value="ECO:0007669"/>
    <property type="project" value="TreeGrafter"/>
</dbReference>
<dbReference type="PANTHER" id="PTHR46320">
    <property type="entry name" value="GLYCEROPHOSPHODIESTER PHOSPHODIESTERASE 1"/>
    <property type="match status" value="1"/>
</dbReference>
<sequence length="311" mass="35202">MMKFKSLILSILLVSAVSCKKITESKNEEEPNKKLSKLESLLANLHDSTNKEVIVVAHRGDWRNAPENSLQAIQSCIDMGVDMVEIDVRETKDGHLVLMHDKTIDRTTKGKGAVNEWTLDSLKTLQLLDGLGVATSNKIPTLEEALNLCKGKILVNLDKSYDIFDKCYEVAKKTQTLDQIIIKGAKSKKQVENEFGEYLDKVNFMPIVRLANPNAKQTIDEYLEGDIPLAFEFTVPQDTISLIKKFKTIRNKGASVWVNSLWAKHNGGHDDEKAYLDVNVYDWFITNNIDIIQTDRPKLLLDYLRSKGLHN</sequence>
<dbReference type="Gene3D" id="3.20.20.190">
    <property type="entry name" value="Phosphatidylinositol (PI) phosphodiesterase"/>
    <property type="match status" value="1"/>
</dbReference>
<accession>A0A420E3Q5</accession>
<dbReference type="PANTHER" id="PTHR46320:SF1">
    <property type="entry name" value="GLYCEROPHOSPHODIESTER PHOSPHODIESTERASE 1"/>
    <property type="match status" value="1"/>
</dbReference>
<dbReference type="GO" id="GO:0006644">
    <property type="term" value="P:phospholipid metabolic process"/>
    <property type="evidence" value="ECO:0007669"/>
    <property type="project" value="TreeGrafter"/>
</dbReference>
<evidence type="ECO:0000259" key="1">
    <source>
        <dbReference type="PROSITE" id="PS51704"/>
    </source>
</evidence>
<dbReference type="RefSeq" id="WP_120185591.1">
    <property type="nucleotide sequence ID" value="NZ_RAQM01000006.1"/>
</dbReference>
<dbReference type="InterPro" id="IPR030395">
    <property type="entry name" value="GP_PDE_dom"/>
</dbReference>
<dbReference type="Pfam" id="PF03009">
    <property type="entry name" value="GDPD"/>
    <property type="match status" value="1"/>
</dbReference>
<dbReference type="PROSITE" id="PS51704">
    <property type="entry name" value="GP_PDE"/>
    <property type="match status" value="1"/>
</dbReference>
<dbReference type="PROSITE" id="PS51257">
    <property type="entry name" value="PROKAR_LIPOPROTEIN"/>
    <property type="match status" value="1"/>
</dbReference>
<dbReference type="Proteomes" id="UP000285780">
    <property type="component" value="Unassembled WGS sequence"/>
</dbReference>
<feature type="domain" description="GP-PDE" evidence="1">
    <location>
        <begin position="53"/>
        <end position="304"/>
    </location>
</feature>
<dbReference type="CDD" id="cd08566">
    <property type="entry name" value="GDPD_AtGDE_like"/>
    <property type="match status" value="1"/>
</dbReference>
<evidence type="ECO:0000313" key="2">
    <source>
        <dbReference type="EMBL" id="RKF04736.1"/>
    </source>
</evidence>
<dbReference type="EMBL" id="RAQM01000006">
    <property type="protein sequence ID" value="RKF04736.1"/>
    <property type="molecule type" value="Genomic_DNA"/>
</dbReference>
<reference evidence="2 3" key="1">
    <citation type="submission" date="2018-09" db="EMBL/GenBank/DDBJ databases">
        <title>Genomic Encyclopedia of Archaeal and Bacterial Type Strains, Phase II (KMG-II): from individual species to whole genera.</title>
        <authorList>
            <person name="Goeker M."/>
        </authorList>
    </citation>
    <scope>NUCLEOTIDE SEQUENCE [LARGE SCALE GENOMIC DNA]</scope>
    <source>
        <strain evidence="2 3">DSM 16505</strain>
    </source>
</reference>
<dbReference type="InterPro" id="IPR032160">
    <property type="entry name" value="DUF4996"/>
</dbReference>